<evidence type="ECO:0000313" key="2">
    <source>
        <dbReference type="EMBL" id="KIJ57760.1"/>
    </source>
</evidence>
<dbReference type="EMBL" id="KN840132">
    <property type="protein sequence ID" value="KIJ57760.1"/>
    <property type="molecule type" value="Genomic_DNA"/>
</dbReference>
<feature type="compositionally biased region" description="Basic residues" evidence="1">
    <location>
        <begin position="677"/>
        <end position="688"/>
    </location>
</feature>
<feature type="compositionally biased region" description="Low complexity" evidence="1">
    <location>
        <begin position="691"/>
        <end position="713"/>
    </location>
</feature>
<feature type="compositionally biased region" description="Polar residues" evidence="1">
    <location>
        <begin position="666"/>
        <end position="676"/>
    </location>
</feature>
<protein>
    <submittedName>
        <fullName evidence="2">Unplaced genomic scaffold scaffold_298, whole genome shotgun sequence</fullName>
    </submittedName>
</protein>
<feature type="region of interest" description="Disordered" evidence="1">
    <location>
        <begin position="646"/>
        <end position="767"/>
    </location>
</feature>
<dbReference type="Proteomes" id="UP000053820">
    <property type="component" value="Unassembled WGS sequence"/>
</dbReference>
<reference evidence="2 3" key="1">
    <citation type="submission" date="2014-04" db="EMBL/GenBank/DDBJ databases">
        <title>Evolutionary Origins and Diversification of the Mycorrhizal Mutualists.</title>
        <authorList>
            <consortium name="DOE Joint Genome Institute"/>
            <consortium name="Mycorrhizal Genomics Consortium"/>
            <person name="Kohler A."/>
            <person name="Kuo A."/>
            <person name="Nagy L.G."/>
            <person name="Floudas D."/>
            <person name="Copeland A."/>
            <person name="Barry K.W."/>
            <person name="Cichocki N."/>
            <person name="Veneault-Fourrey C."/>
            <person name="LaButti K."/>
            <person name="Lindquist E.A."/>
            <person name="Lipzen A."/>
            <person name="Lundell T."/>
            <person name="Morin E."/>
            <person name="Murat C."/>
            <person name="Riley R."/>
            <person name="Ohm R."/>
            <person name="Sun H."/>
            <person name="Tunlid A."/>
            <person name="Henrissat B."/>
            <person name="Grigoriev I.V."/>
            <person name="Hibbett D.S."/>
            <person name="Martin F."/>
        </authorList>
    </citation>
    <scope>NUCLEOTIDE SEQUENCE [LARGE SCALE GENOMIC DNA]</scope>
    <source>
        <strain evidence="2 3">MD-312</strain>
    </source>
</reference>
<sequence length="767" mass="87269">MDQTLAEAKYKGRNGGRGGTGGSKSIPLSDRLFRSVQRSMQRLIEDGLDNLSMFGSFFFVLEGKGLKLLTKDGQDGVHESPEIALRRNLSCLDWDYMLDHKNGELLVDVGISFTPNSPSKSVTGLWRLDTLEESYGAAGFNRGTIHHQCMLSRYGALQAEMNQERALQTHIAFRSTYNLYYEAVRTANNIAIFAKDNEAYNITPAYMAECKKAIKVFHEAKRKTYGVRDEYRVSGQAAQVLLNNIIPQAKRYMRSRPVLWIPSDTWFDFLARRVEEVQRTQITLSRRNPPNLGIMTGILNHMLRCVTSTPIMFDHHVRESLALLEYRNVLETANMFFLQELNINLKPCLEDVQEVDDAHVLALMGFNAKARRDRALASHDHGILSGLHENNGFPIGPTPTWTRLKQAITGNPALMLKNWSWSPRFLSYNLVITRLFCTFTTQMWLRLSNNAFKGIVPGPSCLEDAMRCWTVISIDDTLFNTTFEACNIGLENNNGVVHGRRGPRSVSFADRMDIFFPSMKTKFRKDSQWSPYWEGRGYIKQYHDLLRSRNEQERCQLNNALCAIFSDLQCLPASQKMTEKTKGFVWRCKGSGYLFVTNPKFYKVEGLSKKMKKTRRQPAGQLCQPGRGVKSKKVFTEDLWRSGGFNGLVSRSDQTDRQKRRALQKRLSNQNKSMASKNKRKPPQHNKTSHQAAPKAKPQAKTALKGKTAAKATQRPVRTTGTKARQCSPIASELEEESSFDFGSEEPNESEPDFQYQRSYDGMDVDE</sequence>
<evidence type="ECO:0000256" key="1">
    <source>
        <dbReference type="SAM" id="MobiDB-lite"/>
    </source>
</evidence>
<accession>A0A0C9VJW8</accession>
<feature type="compositionally biased region" description="Polar residues" evidence="1">
    <location>
        <begin position="716"/>
        <end position="725"/>
    </location>
</feature>
<evidence type="ECO:0000313" key="3">
    <source>
        <dbReference type="Proteomes" id="UP000053820"/>
    </source>
</evidence>
<gene>
    <name evidence="2" type="ORF">HYDPIDRAFT_34815</name>
</gene>
<feature type="region of interest" description="Disordered" evidence="1">
    <location>
        <begin position="1"/>
        <end position="26"/>
    </location>
</feature>
<organism evidence="2 3">
    <name type="scientific">Hydnomerulius pinastri MD-312</name>
    <dbReference type="NCBI Taxonomy" id="994086"/>
    <lineage>
        <taxon>Eukaryota</taxon>
        <taxon>Fungi</taxon>
        <taxon>Dikarya</taxon>
        <taxon>Basidiomycota</taxon>
        <taxon>Agaricomycotina</taxon>
        <taxon>Agaricomycetes</taxon>
        <taxon>Agaricomycetidae</taxon>
        <taxon>Boletales</taxon>
        <taxon>Boletales incertae sedis</taxon>
        <taxon>Leucogyrophana</taxon>
    </lineage>
</organism>
<dbReference type="OrthoDB" id="3243290at2759"/>
<proteinExistence type="predicted"/>
<dbReference type="AlphaFoldDB" id="A0A0C9VJW8"/>
<name>A0A0C9VJW8_9AGAM</name>
<keyword evidence="3" id="KW-1185">Reference proteome</keyword>
<dbReference type="HOGENOM" id="CLU_364098_0_0_1"/>
<feature type="compositionally biased region" description="Acidic residues" evidence="1">
    <location>
        <begin position="733"/>
        <end position="752"/>
    </location>
</feature>
<feature type="compositionally biased region" description="Gly residues" evidence="1">
    <location>
        <begin position="13"/>
        <end position="22"/>
    </location>
</feature>